<feature type="transmembrane region" description="Helical" evidence="2">
    <location>
        <begin position="281"/>
        <end position="307"/>
    </location>
</feature>
<dbReference type="PANTHER" id="PTHR34473">
    <property type="entry name" value="UPF0699 TRANSMEMBRANE PROTEIN YDBS"/>
    <property type="match status" value="1"/>
</dbReference>
<feature type="domain" description="YdbS-like PH" evidence="3">
    <location>
        <begin position="110"/>
        <end position="188"/>
    </location>
</feature>
<evidence type="ECO:0000256" key="1">
    <source>
        <dbReference type="SAM" id="MobiDB-lite"/>
    </source>
</evidence>
<feature type="transmembrane region" description="Helical" evidence="2">
    <location>
        <begin position="85"/>
        <end position="108"/>
    </location>
</feature>
<dbReference type="PANTHER" id="PTHR34473:SF2">
    <property type="entry name" value="UPF0699 TRANSMEMBRANE PROTEIN YDBT"/>
    <property type="match status" value="1"/>
</dbReference>
<dbReference type="PIRSF" id="PIRSF026631">
    <property type="entry name" value="UCP026631"/>
    <property type="match status" value="1"/>
</dbReference>
<organism evidence="4 5">
    <name type="scientific">Trueperella bonasi</name>
    <dbReference type="NCBI Taxonomy" id="312286"/>
    <lineage>
        <taxon>Bacteria</taxon>
        <taxon>Bacillati</taxon>
        <taxon>Actinomycetota</taxon>
        <taxon>Actinomycetes</taxon>
        <taxon>Actinomycetales</taxon>
        <taxon>Actinomycetaceae</taxon>
        <taxon>Trueperella</taxon>
    </lineage>
</organism>
<feature type="domain" description="YdbS-like PH" evidence="3">
    <location>
        <begin position="463"/>
        <end position="519"/>
    </location>
</feature>
<evidence type="ECO:0000313" key="5">
    <source>
        <dbReference type="Proteomes" id="UP001243212"/>
    </source>
</evidence>
<dbReference type="RefSeq" id="WP_307682855.1">
    <property type="nucleotide sequence ID" value="NZ_JAUSQX010000001.1"/>
</dbReference>
<dbReference type="Pfam" id="PF03703">
    <property type="entry name" value="bPH_2"/>
    <property type="match status" value="2"/>
</dbReference>
<feature type="transmembrane region" description="Helical" evidence="2">
    <location>
        <begin position="47"/>
        <end position="65"/>
    </location>
</feature>
<comment type="caution">
    <text evidence="4">The sequence shown here is derived from an EMBL/GenBank/DDBJ whole genome shotgun (WGS) entry which is preliminary data.</text>
</comment>
<evidence type="ECO:0000259" key="3">
    <source>
        <dbReference type="Pfam" id="PF03703"/>
    </source>
</evidence>
<sequence>MIPHDEPETQPAANETQPQVPPTSGKSGLGGSVPEGAWRKFHKVTPLAQGGALWVVLAIFVYNVVTQIIESGLTEMLERVGDITLTFVLAILGALLALTLLVIFFSWISWRYQSFAIIDSGIHKRSGVLLKNHSHMRWDRIQTVEIEQKLFGRIFGFGSVKVESAGSEPATELGLLTMEDCGKLRREILTGLGNARAGRPIGVGVPVSAVVGANTVEAIPEGAGVPLAPDSQTPPDLDTMGAAALDCTGMQSGMQSGEIPVFDPDDLETDQKIFELPTSRLIVSALLQLGRILALLFMVVFIVIAIVSGEMGFLAIALGVGSGVFVLVKASIDSYGTKVYLSRNGLRVRAGLTTLVTRSIPPQRLHAIEIRQPMLWRRADWWQLRAVLAGGQFDLDSSSDAGDAMIIPAGTREDVLKVLWTMLPSAGTDDDATLIRDAFDGSGTGEFFLSAPRKARWLDPITWKSRGICLTPNVAVFRTGRWSRRVVFVWQDHTQSLRMSQGPLQRLFGLGAIQLDLVSPFMDAGQNNMAVEDVERMIWIENDLTAQARNRGVSESIEAWQRRVGLD</sequence>
<reference evidence="4 5" key="1">
    <citation type="submission" date="2023-07" db="EMBL/GenBank/DDBJ databases">
        <title>Sequencing the genomes of 1000 actinobacteria strains.</title>
        <authorList>
            <person name="Klenk H.-P."/>
        </authorList>
    </citation>
    <scope>NUCLEOTIDE SEQUENCE [LARGE SCALE GENOMIC DNA]</scope>
    <source>
        <strain evidence="4 5">DSM 17163</strain>
    </source>
</reference>
<name>A0ABT9NGV7_9ACTO</name>
<dbReference type="Proteomes" id="UP001243212">
    <property type="component" value="Unassembled WGS sequence"/>
</dbReference>
<keyword evidence="2" id="KW-0472">Membrane</keyword>
<dbReference type="InterPro" id="IPR014529">
    <property type="entry name" value="UCP026631"/>
</dbReference>
<gene>
    <name evidence="4" type="ORF">J2S70_001226</name>
</gene>
<keyword evidence="2" id="KW-0812">Transmembrane</keyword>
<feature type="transmembrane region" description="Helical" evidence="2">
    <location>
        <begin position="313"/>
        <end position="332"/>
    </location>
</feature>
<keyword evidence="5" id="KW-1185">Reference proteome</keyword>
<dbReference type="InterPro" id="IPR005182">
    <property type="entry name" value="YdbS-like_PH"/>
</dbReference>
<protein>
    <submittedName>
        <fullName evidence="4">Membrane protein</fullName>
    </submittedName>
</protein>
<keyword evidence="2" id="KW-1133">Transmembrane helix</keyword>
<accession>A0ABT9NGV7</accession>
<feature type="region of interest" description="Disordered" evidence="1">
    <location>
        <begin position="1"/>
        <end position="29"/>
    </location>
</feature>
<proteinExistence type="predicted"/>
<evidence type="ECO:0000313" key="4">
    <source>
        <dbReference type="EMBL" id="MDP9806644.1"/>
    </source>
</evidence>
<evidence type="ECO:0000256" key="2">
    <source>
        <dbReference type="SAM" id="Phobius"/>
    </source>
</evidence>
<dbReference type="EMBL" id="JAUSQX010000001">
    <property type="protein sequence ID" value="MDP9806644.1"/>
    <property type="molecule type" value="Genomic_DNA"/>
</dbReference>
<feature type="compositionally biased region" description="Polar residues" evidence="1">
    <location>
        <begin position="11"/>
        <end position="26"/>
    </location>
</feature>